<name>A0A9P5XVI4_9AGAR</name>
<feature type="transmembrane region" description="Helical" evidence="1">
    <location>
        <begin position="85"/>
        <end position="107"/>
    </location>
</feature>
<keyword evidence="1" id="KW-1133">Transmembrane helix</keyword>
<organism evidence="2 3">
    <name type="scientific">Collybia nuda</name>
    <dbReference type="NCBI Taxonomy" id="64659"/>
    <lineage>
        <taxon>Eukaryota</taxon>
        <taxon>Fungi</taxon>
        <taxon>Dikarya</taxon>
        <taxon>Basidiomycota</taxon>
        <taxon>Agaricomycotina</taxon>
        <taxon>Agaricomycetes</taxon>
        <taxon>Agaricomycetidae</taxon>
        <taxon>Agaricales</taxon>
        <taxon>Tricholomatineae</taxon>
        <taxon>Clitocybaceae</taxon>
        <taxon>Collybia</taxon>
    </lineage>
</organism>
<keyword evidence="1" id="KW-0472">Membrane</keyword>
<reference evidence="2" key="1">
    <citation type="submission" date="2020-11" db="EMBL/GenBank/DDBJ databases">
        <authorList>
            <consortium name="DOE Joint Genome Institute"/>
            <person name="Ahrendt S."/>
            <person name="Riley R."/>
            <person name="Andreopoulos W."/>
            <person name="Labutti K."/>
            <person name="Pangilinan J."/>
            <person name="Ruiz-Duenas F.J."/>
            <person name="Barrasa J.M."/>
            <person name="Sanchez-Garcia M."/>
            <person name="Camarero S."/>
            <person name="Miyauchi S."/>
            <person name="Serrano A."/>
            <person name="Linde D."/>
            <person name="Babiker R."/>
            <person name="Drula E."/>
            <person name="Ayuso-Fernandez I."/>
            <person name="Pacheco R."/>
            <person name="Padilla G."/>
            <person name="Ferreira P."/>
            <person name="Barriuso J."/>
            <person name="Kellner H."/>
            <person name="Castanera R."/>
            <person name="Alfaro M."/>
            <person name="Ramirez L."/>
            <person name="Pisabarro A.G."/>
            <person name="Kuo A."/>
            <person name="Tritt A."/>
            <person name="Lipzen A."/>
            <person name="He G."/>
            <person name="Yan M."/>
            <person name="Ng V."/>
            <person name="Cullen D."/>
            <person name="Martin F."/>
            <person name="Rosso M.-N."/>
            <person name="Henrissat B."/>
            <person name="Hibbett D."/>
            <person name="Martinez A.T."/>
            <person name="Grigoriev I.V."/>
        </authorList>
    </citation>
    <scope>NUCLEOTIDE SEQUENCE</scope>
    <source>
        <strain evidence="2">CBS 247.69</strain>
    </source>
</reference>
<dbReference type="OrthoDB" id="3193253at2759"/>
<keyword evidence="3" id="KW-1185">Reference proteome</keyword>
<feature type="transmembrane region" description="Helical" evidence="1">
    <location>
        <begin position="42"/>
        <end position="65"/>
    </location>
</feature>
<sequence>MSKGGSAGPRLPPIKGLIDLNAFQIPNAQTGALSFISLFRLLVAYLSLILSFNTIIFVTTLVVTVAATRTSPARQWLQVMQRDGVMYFVVIFTATVIWLIFAIRLPVLSF</sequence>
<evidence type="ECO:0000313" key="2">
    <source>
        <dbReference type="EMBL" id="KAF9458388.1"/>
    </source>
</evidence>
<keyword evidence="1" id="KW-0812">Transmembrane</keyword>
<dbReference type="EMBL" id="MU150342">
    <property type="protein sequence ID" value="KAF9458388.1"/>
    <property type="molecule type" value="Genomic_DNA"/>
</dbReference>
<proteinExistence type="predicted"/>
<dbReference type="AlphaFoldDB" id="A0A9P5XVI4"/>
<dbReference type="Proteomes" id="UP000807353">
    <property type="component" value="Unassembled WGS sequence"/>
</dbReference>
<protein>
    <submittedName>
        <fullName evidence="2">Uncharacterized protein</fullName>
    </submittedName>
</protein>
<accession>A0A9P5XVI4</accession>
<evidence type="ECO:0000313" key="3">
    <source>
        <dbReference type="Proteomes" id="UP000807353"/>
    </source>
</evidence>
<evidence type="ECO:0000256" key="1">
    <source>
        <dbReference type="SAM" id="Phobius"/>
    </source>
</evidence>
<gene>
    <name evidence="2" type="ORF">BDZ94DRAFT_1313347</name>
</gene>
<comment type="caution">
    <text evidence="2">The sequence shown here is derived from an EMBL/GenBank/DDBJ whole genome shotgun (WGS) entry which is preliminary data.</text>
</comment>